<evidence type="ECO:0000313" key="1">
    <source>
        <dbReference type="EMBL" id="MPC76181.1"/>
    </source>
</evidence>
<accession>A0A5B7HT42</accession>
<protein>
    <submittedName>
        <fullName evidence="1">Uncharacterized protein</fullName>
    </submittedName>
</protein>
<reference evidence="1 2" key="1">
    <citation type="submission" date="2019-05" db="EMBL/GenBank/DDBJ databases">
        <title>Another draft genome of Portunus trituberculatus and its Hox gene families provides insights of decapod evolution.</title>
        <authorList>
            <person name="Jeong J.-H."/>
            <person name="Song I."/>
            <person name="Kim S."/>
            <person name="Choi T."/>
            <person name="Kim D."/>
            <person name="Ryu S."/>
            <person name="Kim W."/>
        </authorList>
    </citation>
    <scope>NUCLEOTIDE SEQUENCE [LARGE SCALE GENOMIC DNA]</scope>
    <source>
        <tissue evidence="1">Muscle</tissue>
    </source>
</reference>
<dbReference type="AlphaFoldDB" id="A0A5B7HT42"/>
<keyword evidence="2" id="KW-1185">Reference proteome</keyword>
<organism evidence="1 2">
    <name type="scientific">Portunus trituberculatus</name>
    <name type="common">Swimming crab</name>
    <name type="synonym">Neptunus trituberculatus</name>
    <dbReference type="NCBI Taxonomy" id="210409"/>
    <lineage>
        <taxon>Eukaryota</taxon>
        <taxon>Metazoa</taxon>
        <taxon>Ecdysozoa</taxon>
        <taxon>Arthropoda</taxon>
        <taxon>Crustacea</taxon>
        <taxon>Multicrustacea</taxon>
        <taxon>Malacostraca</taxon>
        <taxon>Eumalacostraca</taxon>
        <taxon>Eucarida</taxon>
        <taxon>Decapoda</taxon>
        <taxon>Pleocyemata</taxon>
        <taxon>Brachyura</taxon>
        <taxon>Eubrachyura</taxon>
        <taxon>Portunoidea</taxon>
        <taxon>Portunidae</taxon>
        <taxon>Portuninae</taxon>
        <taxon>Portunus</taxon>
    </lineage>
</organism>
<evidence type="ECO:0000313" key="2">
    <source>
        <dbReference type="Proteomes" id="UP000324222"/>
    </source>
</evidence>
<name>A0A5B7HT42_PORTR</name>
<dbReference type="Proteomes" id="UP000324222">
    <property type="component" value="Unassembled WGS sequence"/>
</dbReference>
<gene>
    <name evidence="1" type="ORF">E2C01_070587</name>
</gene>
<dbReference type="EMBL" id="VSRR010042799">
    <property type="protein sequence ID" value="MPC76181.1"/>
    <property type="molecule type" value="Genomic_DNA"/>
</dbReference>
<sequence>MRVVHSLSVPHFKTEFRTCSTFLSKTVQGERRAQSHCTTFLSGGSGGACRASSLLACMMQILSLRVAAHLAPG</sequence>
<proteinExistence type="predicted"/>
<comment type="caution">
    <text evidence="1">The sequence shown here is derived from an EMBL/GenBank/DDBJ whole genome shotgun (WGS) entry which is preliminary data.</text>
</comment>